<feature type="chain" id="PRO_5046679044" evidence="2">
    <location>
        <begin position="19"/>
        <end position="346"/>
    </location>
</feature>
<dbReference type="InterPro" id="IPR038404">
    <property type="entry name" value="TRAP_DctP_sf"/>
</dbReference>
<dbReference type="Proteomes" id="UP000737171">
    <property type="component" value="Unassembled WGS sequence"/>
</dbReference>
<gene>
    <name evidence="3" type="ORF">HLB44_20150</name>
</gene>
<name>A0ABX2EL33_9BURK</name>
<evidence type="ECO:0000313" key="4">
    <source>
        <dbReference type="Proteomes" id="UP000737171"/>
    </source>
</evidence>
<evidence type="ECO:0000256" key="2">
    <source>
        <dbReference type="SAM" id="SignalP"/>
    </source>
</evidence>
<dbReference type="PANTHER" id="PTHR33376:SF4">
    <property type="entry name" value="SIALIC ACID-BINDING PERIPLASMIC PROTEIN SIAP"/>
    <property type="match status" value="1"/>
</dbReference>
<evidence type="ECO:0000313" key="3">
    <source>
        <dbReference type="EMBL" id="NRF69314.1"/>
    </source>
</evidence>
<accession>A0ABX2EL33</accession>
<feature type="signal peptide" evidence="2">
    <location>
        <begin position="1"/>
        <end position="18"/>
    </location>
</feature>
<dbReference type="CDD" id="cd13602">
    <property type="entry name" value="PBP2_TRAP_BpDctp6_7"/>
    <property type="match status" value="1"/>
</dbReference>
<dbReference type="NCBIfam" id="NF037995">
    <property type="entry name" value="TRAP_S1"/>
    <property type="match status" value="1"/>
</dbReference>
<keyword evidence="1 2" id="KW-0732">Signal</keyword>
<dbReference type="EMBL" id="JABRWJ010000006">
    <property type="protein sequence ID" value="NRF69314.1"/>
    <property type="molecule type" value="Genomic_DNA"/>
</dbReference>
<proteinExistence type="predicted"/>
<dbReference type="Gene3D" id="3.40.190.170">
    <property type="entry name" value="Bacterial extracellular solute-binding protein, family 7"/>
    <property type="match status" value="1"/>
</dbReference>
<comment type="caution">
    <text evidence="3">The sequence shown here is derived from an EMBL/GenBank/DDBJ whole genome shotgun (WGS) entry which is preliminary data.</text>
</comment>
<keyword evidence="4" id="KW-1185">Reference proteome</keyword>
<organism evidence="3 4">
    <name type="scientific">Pseudaquabacterium terrae</name>
    <dbReference type="NCBI Taxonomy" id="2732868"/>
    <lineage>
        <taxon>Bacteria</taxon>
        <taxon>Pseudomonadati</taxon>
        <taxon>Pseudomonadota</taxon>
        <taxon>Betaproteobacteria</taxon>
        <taxon>Burkholderiales</taxon>
        <taxon>Sphaerotilaceae</taxon>
        <taxon>Pseudaquabacterium</taxon>
    </lineage>
</organism>
<protein>
    <submittedName>
        <fullName evidence="3">TRAP transporter substrate-binding protein</fullName>
    </submittedName>
</protein>
<dbReference type="InterPro" id="IPR018389">
    <property type="entry name" value="DctP_fam"/>
</dbReference>
<evidence type="ECO:0000256" key="1">
    <source>
        <dbReference type="ARBA" id="ARBA00022729"/>
    </source>
</evidence>
<dbReference type="Pfam" id="PF03480">
    <property type="entry name" value="DctP"/>
    <property type="match status" value="1"/>
</dbReference>
<sequence length="346" mass="36886">MRCLLGTLAACAAACALAADAPQKLRIVGGLAGVNQFLRHEEPFWTETLQRLTAGQWSAEIVPFDRAGIRGQEMLQLMQVGTVPFGTALLSQSAVNEPLIAAPDLAGLNPDIATLRRSVAAYRPLLAKTLRERHGIELLAVYTYPAQVLFCKKAFGGLADLAGRRIRVASPPQADLVEALGAVPVTIGFAGIVDSVRQGNVDCAITGTMSGNTIGLHELTSHIHPMAVNWGLAIFGANRAVWGALPAELRTLLQRELPKLEQAIWAESERETGEGLACNTGASGCSSGKRGRMVEVRPSADDEQRRRQLFSGPVLGRWLQRCGAGCAEAWNETIGAQSGINAPVPR</sequence>
<dbReference type="PANTHER" id="PTHR33376">
    <property type="match status" value="1"/>
</dbReference>
<reference evidence="3 4" key="1">
    <citation type="submission" date="2020-05" db="EMBL/GenBank/DDBJ databases">
        <title>Aquincola sp. isolate from soil.</title>
        <authorList>
            <person name="Han J."/>
            <person name="Kim D.-U."/>
        </authorList>
    </citation>
    <scope>NUCLEOTIDE SEQUENCE [LARGE SCALE GENOMIC DNA]</scope>
    <source>
        <strain evidence="3 4">S2</strain>
    </source>
</reference>